<reference evidence="1" key="1">
    <citation type="journal article" date="2020" name="J. ISSAAS">
        <title>Lactobacilli and other gastrointestinal microbiota of Peromyscus leucopus, reservoir host for agents of Lyme disease and other zoonoses in North America.</title>
        <authorList>
            <person name="Milovic A."/>
            <person name="Bassam K."/>
            <person name="Shao H."/>
            <person name="Chatzistamou I."/>
            <person name="Tufts D.M."/>
            <person name="Diuk-Wasser M."/>
            <person name="Barbour A.G."/>
        </authorList>
    </citation>
    <scope>NUCLEOTIDE SEQUENCE</scope>
    <source>
        <strain evidence="1">LL70</strain>
    </source>
</reference>
<evidence type="ECO:0000313" key="1">
    <source>
        <dbReference type="EMBL" id="QIM10014.1"/>
    </source>
</evidence>
<gene>
    <name evidence="1" type="ORF">Prevot485_1130</name>
</gene>
<accession>A0A6G8F152</accession>
<organism evidence="1">
    <name type="scientific">uncultured Prevotella sp</name>
    <dbReference type="NCBI Taxonomy" id="159272"/>
    <lineage>
        <taxon>Bacteria</taxon>
        <taxon>Pseudomonadati</taxon>
        <taxon>Bacteroidota</taxon>
        <taxon>Bacteroidia</taxon>
        <taxon>Bacteroidales</taxon>
        <taxon>Prevotellaceae</taxon>
        <taxon>Prevotella</taxon>
        <taxon>environmental samples</taxon>
    </lineage>
</organism>
<proteinExistence type="predicted"/>
<protein>
    <submittedName>
        <fullName evidence="1">Uncharacterized protein</fullName>
    </submittedName>
</protein>
<name>A0A6G8F152_9BACT</name>
<dbReference type="EMBL" id="MN990733">
    <property type="protein sequence ID" value="QIM10014.1"/>
    <property type="molecule type" value="Genomic_DNA"/>
</dbReference>
<sequence length="214" mass="25784">MLYDTIYRDTIAKLNRKIAQYEKRIERRHKVWMSLLPSFYRFQYAGSIGLLNLGVGWEYGKHRQWETDIMFGFVPKYEKKQAFATFTLRQTYVPWTKGLYRSHERGGSKFCYTWQPLSCGLFMNSVLRGDYWTNEPERYPDRDYYRFSSKIRFHLFLGQRYTVHIPRNKRYLSKQVSFVWELSTCDLYVVSKFVNHSIPLKDILSLSLGLKMKI</sequence>
<dbReference type="AlphaFoldDB" id="A0A6G8F152"/>